<dbReference type="Gene3D" id="3.40.50.300">
    <property type="entry name" value="P-loop containing nucleotide triphosphate hydrolases"/>
    <property type="match status" value="1"/>
</dbReference>
<proteinExistence type="predicted"/>
<dbReference type="AlphaFoldDB" id="D7BMC6"/>
<gene>
    <name evidence="1" type="ordered locus">Arch_0317</name>
</gene>
<dbReference type="KEGG" id="ahe:Arch_0317"/>
<reference evidence="1 2" key="1">
    <citation type="journal article" date="2010" name="Stand. Genomic Sci.">
        <title>Complete genome sequence of Arcanobacterium haemolyticum type strain (11018).</title>
        <authorList>
            <person name="Yasawong M."/>
            <person name="Teshima H."/>
            <person name="Lapidus A."/>
            <person name="Nolan M."/>
            <person name="Lucas S."/>
            <person name="Glavina Del Rio T."/>
            <person name="Tice H."/>
            <person name="Cheng J."/>
            <person name="Bruce D."/>
            <person name="Detter C."/>
            <person name="Tapia R."/>
            <person name="Han C."/>
            <person name="Goodwin L."/>
            <person name="Pitluck S."/>
            <person name="Liolios K."/>
            <person name="Ivanova N."/>
            <person name="Mavromatis K."/>
            <person name="Mikhailova N."/>
            <person name="Pati A."/>
            <person name="Chen A."/>
            <person name="Palaniappan K."/>
            <person name="Land M."/>
            <person name="Hauser L."/>
            <person name="Chang Y."/>
            <person name="Jeffries C."/>
            <person name="Rohde M."/>
            <person name="Sikorski J."/>
            <person name="Pukall R."/>
            <person name="Goker M."/>
            <person name="Woyke T."/>
            <person name="Bristow J."/>
            <person name="Eisen J."/>
            <person name="Markowitz V."/>
            <person name="Hugenholtz P."/>
            <person name="Kyrpides N."/>
            <person name="Klenk H."/>
        </authorList>
    </citation>
    <scope>NUCLEOTIDE SEQUENCE [LARGE SCALE GENOMIC DNA]</scope>
    <source>
        <strain evidence="2">ATCC 9345 / DSM 20595 / CCUG 17215 / LMG 16163 / NBRC 15585 / NCTC 8452 / 11018</strain>
    </source>
</reference>
<dbReference type="Proteomes" id="UP000000376">
    <property type="component" value="Chromosome"/>
</dbReference>
<dbReference type="RefSeq" id="WP_013169573.1">
    <property type="nucleotide sequence ID" value="NC_014218.1"/>
</dbReference>
<dbReference type="EMBL" id="CP002045">
    <property type="protein sequence ID" value="ADH92075.1"/>
    <property type="molecule type" value="Genomic_DNA"/>
</dbReference>
<accession>D7BMC6</accession>
<protein>
    <submittedName>
        <fullName evidence="1">Uncharacterized protein</fullName>
    </submittedName>
</protein>
<organism evidence="1 2">
    <name type="scientific">Arcanobacterium haemolyticum (strain ATCC 9345 / DSM 20595 / CCM 5947 / CCUG 17215 / LMG 16163 / NBRC 15585 / NCTC 8452 / 11018)</name>
    <dbReference type="NCBI Taxonomy" id="644284"/>
    <lineage>
        <taxon>Bacteria</taxon>
        <taxon>Bacillati</taxon>
        <taxon>Actinomycetota</taxon>
        <taxon>Actinomycetes</taxon>
        <taxon>Actinomycetales</taxon>
        <taxon>Actinomycetaceae</taxon>
        <taxon>Arcanobacterium</taxon>
    </lineage>
</organism>
<evidence type="ECO:0000313" key="2">
    <source>
        <dbReference type="Proteomes" id="UP000000376"/>
    </source>
</evidence>
<sequence length="396" mass="42808">MSAITCLPSRLDTDVISELTHTGDASLVVRRCADMAEVLAAARARIASVAIIAEDVDFLDVTLLSDLRQYLAVAIVVGTGSTRSIDVRSLGSVEVFSPHAADIANRIRASVGSHEYVPSFLDDDADRDVSKGAFVAFWGPFGSHGRSCLVRDSAAILSKEHDVIVVDADSMAPSLAQVFDVDESSDLIGLARMIDQGRKIELELCVTRPVSSFGNVRLVTGMNTGQRWREVSRPVADRLWPLLSSGSDLVLADVTGGMDERAERVDRWALSRSAMDSADALIHVASATPSGLRRLIEHFDELRDREPGRDAIVLTGVRSSALGVGLLAQARDVLDTVGIGDVPVFGVREERSILDKALIDAQAVPYARPKCGYTKDVGRICEWIKDRMRVCASISH</sequence>
<name>D7BMC6_ARCHD</name>
<dbReference type="InterPro" id="IPR027417">
    <property type="entry name" value="P-loop_NTPase"/>
</dbReference>
<dbReference type="SUPFAM" id="SSF52540">
    <property type="entry name" value="P-loop containing nucleoside triphosphate hydrolases"/>
    <property type="match status" value="1"/>
</dbReference>
<dbReference type="eggNOG" id="COG0455">
    <property type="taxonomic scope" value="Bacteria"/>
</dbReference>
<dbReference type="HOGENOM" id="CLU_019561_1_0_11"/>
<evidence type="ECO:0000313" key="1">
    <source>
        <dbReference type="EMBL" id="ADH92075.1"/>
    </source>
</evidence>
<dbReference type="STRING" id="644284.Arch_0317"/>
<dbReference type="OrthoDB" id="3217709at2"/>
<keyword evidence="2" id="KW-1185">Reference proteome</keyword>